<reference evidence="1" key="1">
    <citation type="journal article" date="2020" name="Stud. Mycol.">
        <title>101 Dothideomycetes genomes: a test case for predicting lifestyles and emergence of pathogens.</title>
        <authorList>
            <person name="Haridas S."/>
            <person name="Albert R."/>
            <person name="Binder M."/>
            <person name="Bloem J."/>
            <person name="Labutti K."/>
            <person name="Salamov A."/>
            <person name="Andreopoulos B."/>
            <person name="Baker S."/>
            <person name="Barry K."/>
            <person name="Bills G."/>
            <person name="Bluhm B."/>
            <person name="Cannon C."/>
            <person name="Castanera R."/>
            <person name="Culley D."/>
            <person name="Daum C."/>
            <person name="Ezra D."/>
            <person name="Gonzalez J."/>
            <person name="Henrissat B."/>
            <person name="Kuo A."/>
            <person name="Liang C."/>
            <person name="Lipzen A."/>
            <person name="Lutzoni F."/>
            <person name="Magnuson J."/>
            <person name="Mondo S."/>
            <person name="Nolan M."/>
            <person name="Ohm R."/>
            <person name="Pangilinan J."/>
            <person name="Park H.-J."/>
            <person name="Ramirez L."/>
            <person name="Alfaro M."/>
            <person name="Sun H."/>
            <person name="Tritt A."/>
            <person name="Yoshinaga Y."/>
            <person name="Zwiers L.-H."/>
            <person name="Turgeon B."/>
            <person name="Goodwin S."/>
            <person name="Spatafora J."/>
            <person name="Crous P."/>
            <person name="Grigoriev I."/>
        </authorList>
    </citation>
    <scope>NUCLEOTIDE SEQUENCE</scope>
    <source>
        <strain evidence="1">CBS 107.79</strain>
    </source>
</reference>
<name>A0A6A5UQ61_9PLEO</name>
<gene>
    <name evidence="1" type="ORF">BU23DRAFT_316242</name>
</gene>
<evidence type="ECO:0000313" key="1">
    <source>
        <dbReference type="EMBL" id="KAF1966550.1"/>
    </source>
</evidence>
<organism evidence="1 2">
    <name type="scientific">Bimuria novae-zelandiae CBS 107.79</name>
    <dbReference type="NCBI Taxonomy" id="1447943"/>
    <lineage>
        <taxon>Eukaryota</taxon>
        <taxon>Fungi</taxon>
        <taxon>Dikarya</taxon>
        <taxon>Ascomycota</taxon>
        <taxon>Pezizomycotina</taxon>
        <taxon>Dothideomycetes</taxon>
        <taxon>Pleosporomycetidae</taxon>
        <taxon>Pleosporales</taxon>
        <taxon>Massarineae</taxon>
        <taxon>Didymosphaeriaceae</taxon>
        <taxon>Bimuria</taxon>
    </lineage>
</organism>
<dbReference type="EMBL" id="ML976744">
    <property type="protein sequence ID" value="KAF1966550.1"/>
    <property type="molecule type" value="Genomic_DNA"/>
</dbReference>
<accession>A0A6A5UQ61</accession>
<proteinExistence type="predicted"/>
<sequence length="145" mass="16478">MLKPFPGNMSGRKSRIAISRSDLRYYGLLVASLGLFRFAVRAGLSMRTHAFWTLCGTAGVSGYSNNLPSEERDRGELRRNTQQSVCEYMARLHVSLPPSTLWPNNHQQCSEHGRRSSAPCSSAYRYVELRYGYDRSGPDVMQYYV</sequence>
<dbReference type="Proteomes" id="UP000800036">
    <property type="component" value="Unassembled WGS sequence"/>
</dbReference>
<protein>
    <submittedName>
        <fullName evidence="1">Uncharacterized protein</fullName>
    </submittedName>
</protein>
<evidence type="ECO:0000313" key="2">
    <source>
        <dbReference type="Proteomes" id="UP000800036"/>
    </source>
</evidence>
<keyword evidence="2" id="KW-1185">Reference proteome</keyword>
<dbReference type="AlphaFoldDB" id="A0A6A5UQ61"/>